<dbReference type="AlphaFoldDB" id="A0A3M0BS27"/>
<dbReference type="RefSeq" id="WP_121923088.1">
    <property type="nucleotide sequence ID" value="NZ_REFO01000011.1"/>
</dbReference>
<dbReference type="GO" id="GO:0006779">
    <property type="term" value="P:porphyrin-containing compound biosynthetic process"/>
    <property type="evidence" value="ECO:0007669"/>
    <property type="project" value="InterPro"/>
</dbReference>
<comment type="subcellular location">
    <subcellularLocation>
        <location evidence="10">Cytoplasm</location>
    </subcellularLocation>
</comment>
<dbReference type="Pfam" id="PF04055">
    <property type="entry name" value="Radical_SAM"/>
    <property type="match status" value="1"/>
</dbReference>
<evidence type="ECO:0000256" key="5">
    <source>
        <dbReference type="ARBA" id="ARBA00022691"/>
    </source>
</evidence>
<dbReference type="CDD" id="cd01335">
    <property type="entry name" value="Radical_SAM"/>
    <property type="match status" value="1"/>
</dbReference>
<dbReference type="NCBIfam" id="TIGR00539">
    <property type="entry name" value="hemN_rel"/>
    <property type="match status" value="1"/>
</dbReference>
<feature type="domain" description="Radical SAM core" evidence="11">
    <location>
        <begin position="1"/>
        <end position="235"/>
    </location>
</feature>
<evidence type="ECO:0000256" key="8">
    <source>
        <dbReference type="ARBA" id="ARBA00023014"/>
    </source>
</evidence>
<dbReference type="SFLD" id="SFLDF00562">
    <property type="entry name" value="HemN-like__clustered_with_heat"/>
    <property type="match status" value="1"/>
</dbReference>
<dbReference type="InterPro" id="IPR058240">
    <property type="entry name" value="rSAM_sf"/>
</dbReference>
<evidence type="ECO:0000313" key="13">
    <source>
        <dbReference type="Proteomes" id="UP000280842"/>
    </source>
</evidence>
<protein>
    <recommendedName>
        <fullName evidence="3 10">Heme chaperone HemW</fullName>
    </recommendedName>
</protein>
<dbReference type="SFLD" id="SFLDG01065">
    <property type="entry name" value="anaerobic_coproporphyrinogen-I"/>
    <property type="match status" value="1"/>
</dbReference>
<evidence type="ECO:0000313" key="12">
    <source>
        <dbReference type="EMBL" id="RMA97305.1"/>
    </source>
</evidence>
<name>A0A3M0BS27_9AQUI</name>
<dbReference type="SUPFAM" id="SSF102114">
    <property type="entry name" value="Radical SAM enzymes"/>
    <property type="match status" value="1"/>
</dbReference>
<dbReference type="GO" id="GO:0005737">
    <property type="term" value="C:cytoplasm"/>
    <property type="evidence" value="ECO:0007669"/>
    <property type="project" value="UniProtKB-SubCell"/>
</dbReference>
<keyword evidence="10" id="KW-0963">Cytoplasm</keyword>
<keyword evidence="8 10" id="KW-0411">Iron-sulfur</keyword>
<evidence type="ECO:0000256" key="10">
    <source>
        <dbReference type="RuleBase" id="RU364116"/>
    </source>
</evidence>
<dbReference type="EMBL" id="REFO01000011">
    <property type="protein sequence ID" value="RMA97305.1"/>
    <property type="molecule type" value="Genomic_DNA"/>
</dbReference>
<dbReference type="GO" id="GO:0046872">
    <property type="term" value="F:metal ion binding"/>
    <property type="evidence" value="ECO:0007669"/>
    <property type="project" value="UniProtKB-UniRule"/>
</dbReference>
<dbReference type="SFLD" id="SFLDG01082">
    <property type="entry name" value="B12-binding_domain_containing"/>
    <property type="match status" value="1"/>
</dbReference>
<evidence type="ECO:0000256" key="9">
    <source>
        <dbReference type="ARBA" id="ARBA00023186"/>
    </source>
</evidence>
<comment type="caution">
    <text evidence="12">The sequence shown here is derived from an EMBL/GenBank/DDBJ whole genome shotgun (WGS) entry which is preliminary data.</text>
</comment>
<evidence type="ECO:0000256" key="3">
    <source>
        <dbReference type="ARBA" id="ARBA00017228"/>
    </source>
</evidence>
<keyword evidence="10" id="KW-0004">4Fe-4S</keyword>
<evidence type="ECO:0000256" key="2">
    <source>
        <dbReference type="ARBA" id="ARBA00006100"/>
    </source>
</evidence>
<dbReference type="PANTHER" id="PTHR13932:SF5">
    <property type="entry name" value="RADICAL S-ADENOSYL METHIONINE DOMAIN-CONTAINING PROTEIN 1, MITOCHONDRIAL"/>
    <property type="match status" value="1"/>
</dbReference>
<proteinExistence type="inferred from homology"/>
<evidence type="ECO:0000256" key="7">
    <source>
        <dbReference type="ARBA" id="ARBA00023004"/>
    </source>
</evidence>
<dbReference type="PROSITE" id="PS51918">
    <property type="entry name" value="RADICAL_SAM"/>
    <property type="match status" value="1"/>
</dbReference>
<dbReference type="Proteomes" id="UP000280842">
    <property type="component" value="Unassembled WGS sequence"/>
</dbReference>
<keyword evidence="6 10" id="KW-0479">Metal-binding</keyword>
<dbReference type="InterPro" id="IPR034505">
    <property type="entry name" value="Coproporphyrinogen-III_oxidase"/>
</dbReference>
<gene>
    <name evidence="12" type="ORF">CLV39_0963</name>
</gene>
<evidence type="ECO:0000256" key="1">
    <source>
        <dbReference type="ARBA" id="ARBA00001966"/>
    </source>
</evidence>
<dbReference type="Gene3D" id="3.20.20.70">
    <property type="entry name" value="Aldolase class I"/>
    <property type="match status" value="1"/>
</dbReference>
<dbReference type="SFLD" id="SFLDF00288">
    <property type="entry name" value="HemN-like__clustered_with_nucl"/>
    <property type="match status" value="1"/>
</dbReference>
<evidence type="ECO:0000259" key="11">
    <source>
        <dbReference type="PROSITE" id="PS51918"/>
    </source>
</evidence>
<dbReference type="OrthoDB" id="9808022at2"/>
<keyword evidence="9 10" id="KW-0143">Chaperone</keyword>
<evidence type="ECO:0000256" key="4">
    <source>
        <dbReference type="ARBA" id="ARBA00022617"/>
    </source>
</evidence>
<dbReference type="SFLD" id="SFLDS00029">
    <property type="entry name" value="Radical_SAM"/>
    <property type="match status" value="1"/>
</dbReference>
<dbReference type="InterPro" id="IPR006638">
    <property type="entry name" value="Elp3/MiaA/NifB-like_rSAM"/>
</dbReference>
<keyword evidence="4 10" id="KW-0349">Heme</keyword>
<dbReference type="InterPro" id="IPR004559">
    <property type="entry name" value="HemW-like"/>
</dbReference>
<comment type="cofactor">
    <cofactor evidence="1">
        <name>[4Fe-4S] cluster</name>
        <dbReference type="ChEBI" id="CHEBI:49883"/>
    </cofactor>
</comment>
<dbReference type="Pfam" id="PF06969">
    <property type="entry name" value="HemN_C"/>
    <property type="match status" value="1"/>
</dbReference>
<sequence length="367" mass="43134">MIKITSLYIHIPFCSIKCPYCDFTSIVLLNENIYSKYTNALKKELELYKNLDFEIETIYFGGGTPSLLPPHLIGEFIVFIEENFKTFKNVEITIEANPNTYRYKELREIKEYGVNRLSVGNQTFNRKLLKSLGRDHNPESTLQMVEDALKAGIENINLDLIYGIQGQTLKDLEYDLEIYTSLPIKHISAYMLTAYEGTPLGKLVQNNQYNLPDEKITTEMFYIIDEFLENKKFYRYELSNWAKKEYECKHNLAYWTDKYFLGIGVSAWSYIGNKRFGNTKNIYEYMRKLEKGEKPIEFEEILTEEDKRLEKIMLGLRLKEGIDLSLIKNKEVLKELIKEDFGYIKENKFSLTRKGLMVINKIIEVLI</sequence>
<dbReference type="GO" id="GO:0051539">
    <property type="term" value="F:4 iron, 4 sulfur cluster binding"/>
    <property type="evidence" value="ECO:0007669"/>
    <property type="project" value="UniProtKB-UniRule"/>
</dbReference>
<keyword evidence="13" id="KW-1185">Reference proteome</keyword>
<dbReference type="InterPro" id="IPR013785">
    <property type="entry name" value="Aldolase_TIM"/>
</dbReference>
<evidence type="ECO:0000256" key="6">
    <source>
        <dbReference type="ARBA" id="ARBA00022723"/>
    </source>
</evidence>
<accession>A0A3M0BS27</accession>
<comment type="function">
    <text evidence="10">Probably acts as a heme chaperone, transferring heme to an unknown acceptor. Binds one molecule of heme per monomer, possibly covalently. Binds 1 [4Fe-4S] cluster. The cluster is coordinated with 3 cysteines and an exchangeable S-adenosyl-L-methionine.</text>
</comment>
<dbReference type="SMART" id="SM00729">
    <property type="entry name" value="Elp3"/>
    <property type="match status" value="1"/>
</dbReference>
<comment type="similarity">
    <text evidence="2">Belongs to the anaerobic coproporphyrinogen-III oxidase family. HemW subfamily.</text>
</comment>
<dbReference type="InterPro" id="IPR007197">
    <property type="entry name" value="rSAM"/>
</dbReference>
<dbReference type="PANTHER" id="PTHR13932">
    <property type="entry name" value="COPROPORPHYRINIGEN III OXIDASE"/>
    <property type="match status" value="1"/>
</dbReference>
<organism evidence="12 13">
    <name type="scientific">Hydrogenothermus marinus</name>
    <dbReference type="NCBI Taxonomy" id="133270"/>
    <lineage>
        <taxon>Bacteria</taxon>
        <taxon>Pseudomonadati</taxon>
        <taxon>Aquificota</taxon>
        <taxon>Aquificia</taxon>
        <taxon>Aquificales</taxon>
        <taxon>Hydrogenothermaceae</taxon>
        <taxon>Hydrogenothermus</taxon>
    </lineage>
</organism>
<dbReference type="GO" id="GO:0004109">
    <property type="term" value="F:coproporphyrinogen oxidase activity"/>
    <property type="evidence" value="ECO:0007669"/>
    <property type="project" value="InterPro"/>
</dbReference>
<keyword evidence="7 10" id="KW-0408">Iron</keyword>
<reference evidence="12 13" key="1">
    <citation type="submission" date="2018-10" db="EMBL/GenBank/DDBJ databases">
        <title>Genomic Encyclopedia of Archaeal and Bacterial Type Strains, Phase II (KMG-II): from individual species to whole genera.</title>
        <authorList>
            <person name="Goeker M."/>
        </authorList>
    </citation>
    <scope>NUCLEOTIDE SEQUENCE [LARGE SCALE GENOMIC DNA]</scope>
    <source>
        <strain evidence="12 13">VM1</strain>
    </source>
</reference>
<dbReference type="InterPro" id="IPR010723">
    <property type="entry name" value="HemN_C"/>
</dbReference>
<keyword evidence="5 10" id="KW-0949">S-adenosyl-L-methionine</keyword>